<evidence type="ECO:0000259" key="1">
    <source>
        <dbReference type="Pfam" id="PF00535"/>
    </source>
</evidence>
<dbReference type="Pfam" id="PF00535">
    <property type="entry name" value="Glycos_transf_2"/>
    <property type="match status" value="1"/>
</dbReference>
<dbReference type="Proteomes" id="UP000244649">
    <property type="component" value="Unassembled WGS sequence"/>
</dbReference>
<evidence type="ECO:0000313" key="3">
    <source>
        <dbReference type="Proteomes" id="UP000244649"/>
    </source>
</evidence>
<dbReference type="GO" id="GO:0016758">
    <property type="term" value="F:hexosyltransferase activity"/>
    <property type="evidence" value="ECO:0007669"/>
    <property type="project" value="UniProtKB-ARBA"/>
</dbReference>
<protein>
    <submittedName>
        <fullName evidence="2">Glycosyl transferase</fullName>
    </submittedName>
</protein>
<dbReference type="RefSeq" id="WP_116536209.1">
    <property type="nucleotide sequence ID" value="NZ_JAQDQE010000001.1"/>
</dbReference>
<dbReference type="InterPro" id="IPR029044">
    <property type="entry name" value="Nucleotide-diphossugar_trans"/>
</dbReference>
<comment type="caution">
    <text evidence="2">The sequence shown here is derived from an EMBL/GenBank/DDBJ whole genome shotgun (WGS) entry which is preliminary data.</text>
</comment>
<sequence>MPVRVSVVIRTRNRPDFVQRALDDVAAQKFTDLEVVLVNDGDGGEHLRDIAARSGVNTVRVVDTVEPRGRCRAANLGIRESRGEYVVLHDDDDRWHPEFLSRTVERLDADTGCAGVMTSTAIVLEERDGSAWREIDRVPFWSGMERVSLTELLEINRAVPISFLYRRSVHDAVGWYDESLDAVEDWDFYLRVLPRFPIGFISGPPLAYWVHRPGATQSEANSTLGLQHEHVRDDLTVRDRELTSWVEQNGTGLPLYLAHLQRQTVERLSEQMRTIVRDEVRRIVAEELEARSPLGRRWRRMKRRLIRGGADS</sequence>
<keyword evidence="2" id="KW-0808">Transferase</keyword>
<organism evidence="2 3">
    <name type="scientific">Microbacterium testaceum</name>
    <name type="common">Aureobacterium testaceum</name>
    <name type="synonym">Brevibacterium testaceum</name>
    <dbReference type="NCBI Taxonomy" id="2033"/>
    <lineage>
        <taxon>Bacteria</taxon>
        <taxon>Bacillati</taxon>
        <taxon>Actinomycetota</taxon>
        <taxon>Actinomycetes</taxon>
        <taxon>Micrococcales</taxon>
        <taxon>Microbacteriaceae</taxon>
        <taxon>Microbacterium</taxon>
    </lineage>
</organism>
<dbReference type="PANTHER" id="PTHR22916">
    <property type="entry name" value="GLYCOSYLTRANSFERASE"/>
    <property type="match status" value="1"/>
</dbReference>
<evidence type="ECO:0000313" key="2">
    <source>
        <dbReference type="EMBL" id="PVE79761.1"/>
    </source>
</evidence>
<dbReference type="EMBL" id="QDFT01000001">
    <property type="protein sequence ID" value="PVE79761.1"/>
    <property type="molecule type" value="Genomic_DNA"/>
</dbReference>
<name>A0A2T7WY66_MICTE</name>
<proteinExistence type="predicted"/>
<feature type="domain" description="Glycosyltransferase 2-like" evidence="1">
    <location>
        <begin position="6"/>
        <end position="172"/>
    </location>
</feature>
<dbReference type="PANTHER" id="PTHR22916:SF3">
    <property type="entry name" value="UDP-GLCNAC:BETAGAL BETA-1,3-N-ACETYLGLUCOSAMINYLTRANSFERASE-LIKE PROTEIN 1"/>
    <property type="match status" value="1"/>
</dbReference>
<dbReference type="CDD" id="cd00761">
    <property type="entry name" value="Glyco_tranf_GTA_type"/>
    <property type="match status" value="1"/>
</dbReference>
<gene>
    <name evidence="2" type="ORF">DC432_00460</name>
</gene>
<dbReference type="InterPro" id="IPR001173">
    <property type="entry name" value="Glyco_trans_2-like"/>
</dbReference>
<dbReference type="AlphaFoldDB" id="A0A2T7WY66"/>
<dbReference type="Gene3D" id="3.90.550.10">
    <property type="entry name" value="Spore Coat Polysaccharide Biosynthesis Protein SpsA, Chain A"/>
    <property type="match status" value="1"/>
</dbReference>
<dbReference type="SUPFAM" id="SSF53448">
    <property type="entry name" value="Nucleotide-diphospho-sugar transferases"/>
    <property type="match status" value="1"/>
</dbReference>
<accession>A0A2T7WY66</accession>
<reference evidence="2 3" key="1">
    <citation type="submission" date="2018-04" db="EMBL/GenBank/DDBJ databases">
        <authorList>
            <person name="Go L.Y."/>
            <person name="Mitchell J.A."/>
        </authorList>
    </citation>
    <scope>NUCLEOTIDE SEQUENCE [LARGE SCALE GENOMIC DNA]</scope>
    <source>
        <strain evidence="2 3">TPD7010</strain>
    </source>
</reference>